<evidence type="ECO:0000313" key="2">
    <source>
        <dbReference type="EMBL" id="KAK7605635.1"/>
    </source>
</evidence>
<keyword evidence="1" id="KW-1133">Transmembrane helix</keyword>
<accession>A0ABR1MTZ8</accession>
<evidence type="ECO:0008006" key="4">
    <source>
        <dbReference type="Google" id="ProtNLM"/>
    </source>
</evidence>
<proteinExistence type="predicted"/>
<organism evidence="2 3">
    <name type="scientific">Phyllosticta paracitricarpa</name>
    <dbReference type="NCBI Taxonomy" id="2016321"/>
    <lineage>
        <taxon>Eukaryota</taxon>
        <taxon>Fungi</taxon>
        <taxon>Dikarya</taxon>
        <taxon>Ascomycota</taxon>
        <taxon>Pezizomycotina</taxon>
        <taxon>Dothideomycetes</taxon>
        <taxon>Dothideomycetes incertae sedis</taxon>
        <taxon>Botryosphaeriales</taxon>
        <taxon>Phyllostictaceae</taxon>
        <taxon>Phyllosticta</taxon>
    </lineage>
</organism>
<comment type="caution">
    <text evidence="2">The sequence shown here is derived from an EMBL/GenBank/DDBJ whole genome shotgun (WGS) entry which is preliminary data.</text>
</comment>
<feature type="transmembrane region" description="Helical" evidence="1">
    <location>
        <begin position="113"/>
        <end position="140"/>
    </location>
</feature>
<dbReference type="EMBL" id="JBBPBF010000076">
    <property type="protein sequence ID" value="KAK7605635.1"/>
    <property type="molecule type" value="Genomic_DNA"/>
</dbReference>
<keyword evidence="3" id="KW-1185">Reference proteome</keyword>
<reference evidence="2 3" key="1">
    <citation type="submission" date="2024-04" db="EMBL/GenBank/DDBJ databases">
        <title>Phyllosticta paracitricarpa is synonymous to the EU quarantine fungus P. citricarpa based on phylogenomic analyses.</title>
        <authorList>
            <consortium name="Lawrence Berkeley National Laboratory"/>
            <person name="Van ingen-buijs V.A."/>
            <person name="Van westerhoven A.C."/>
            <person name="Haridas S."/>
            <person name="Skiadas P."/>
            <person name="Martin F."/>
            <person name="Groenewald J.Z."/>
            <person name="Crous P.W."/>
            <person name="Seidl M.F."/>
        </authorList>
    </citation>
    <scope>NUCLEOTIDE SEQUENCE [LARGE SCALE GENOMIC DNA]</scope>
    <source>
        <strain evidence="2 3">CBS 141358</strain>
    </source>
</reference>
<gene>
    <name evidence="2" type="ORF">JOL62DRAFT_417233</name>
</gene>
<evidence type="ECO:0000313" key="3">
    <source>
        <dbReference type="Proteomes" id="UP001367316"/>
    </source>
</evidence>
<keyword evidence="1" id="KW-0812">Transmembrane</keyword>
<sequence length="150" mass="16936">MLADIFPVQPFFAFSLFGQLSPACNKQRTQRHTPTRDRLQTTMTKSFHKKPVACASTHLTHAPRTTGWFWFGTIPPFLGPRSKGRSTFSFGSCMATAFVDSRRLAFLHFPFQLLDLLFIIIIPLRGLILAFSSPFCLFVLDGEDGMDESD</sequence>
<evidence type="ECO:0000256" key="1">
    <source>
        <dbReference type="SAM" id="Phobius"/>
    </source>
</evidence>
<dbReference type="Proteomes" id="UP001367316">
    <property type="component" value="Unassembled WGS sequence"/>
</dbReference>
<protein>
    <recommendedName>
        <fullName evidence="4">Transmembrane protein</fullName>
    </recommendedName>
</protein>
<name>A0ABR1MTZ8_9PEZI</name>
<keyword evidence="1" id="KW-0472">Membrane</keyword>